<comment type="caution">
    <text evidence="2">The sequence shown here is derived from an EMBL/GenBank/DDBJ whole genome shotgun (WGS) entry which is preliminary data.</text>
</comment>
<dbReference type="InterPro" id="IPR000600">
    <property type="entry name" value="ROK"/>
</dbReference>
<dbReference type="Proteomes" id="UP000316612">
    <property type="component" value="Unassembled WGS sequence"/>
</dbReference>
<dbReference type="PANTHER" id="PTHR18964">
    <property type="entry name" value="ROK (REPRESSOR, ORF, KINASE) FAMILY"/>
    <property type="match status" value="1"/>
</dbReference>
<sequence length="395" mass="41669">MPRKTDPARTRNYSMVLREIFAGPGRSRKEIADSIGISAASVTSIASNLLGGSLIVESAPVASGQGRPRVPLAIDADSQLVMGIHLGPRVTGIVLTGLDGIAKASVLVPHSGLDASTSFDLVIEQAQQLIADHAKGRRVLGTGVATGGIVDRVNGRIVENLGAGWREVPAVQMLAGLPQPLILDNNARAAAQSELFYGHGAREQDFLLMVITSDLGAVMVSNGKIRAGWSQHAGNISHLKVSDDGFICECGRRGCLQVMATDEATVRRAHEAGRMDVANYGDIDRLYEAGDEQIRALVADRDAFVAKAAATLFDLLDPGLLVIAGTPAERPETLTHVKSVVSEWAYQGATAGSRVVYSSEHELSLSIFAASIMVNEVLADPLSFLTAASELSADM</sequence>
<dbReference type="EMBL" id="BJNY01000013">
    <property type="protein sequence ID" value="GED06914.1"/>
    <property type="molecule type" value="Genomic_DNA"/>
</dbReference>
<dbReference type="InterPro" id="IPR036390">
    <property type="entry name" value="WH_DNA-bd_sf"/>
</dbReference>
<evidence type="ECO:0000256" key="1">
    <source>
        <dbReference type="ARBA" id="ARBA00006479"/>
    </source>
</evidence>
<keyword evidence="2" id="KW-0808">Transferase</keyword>
<name>A0A4Y4DSN9_GLUUR</name>
<organism evidence="2 3">
    <name type="scientific">Glutamicibacter uratoxydans</name>
    <name type="common">Arthrobacter uratoxydans</name>
    <dbReference type="NCBI Taxonomy" id="43667"/>
    <lineage>
        <taxon>Bacteria</taxon>
        <taxon>Bacillati</taxon>
        <taxon>Actinomycetota</taxon>
        <taxon>Actinomycetes</taxon>
        <taxon>Micrococcales</taxon>
        <taxon>Micrococcaceae</taxon>
        <taxon>Glutamicibacter</taxon>
    </lineage>
</organism>
<dbReference type="SUPFAM" id="SSF46785">
    <property type="entry name" value="Winged helix' DNA-binding domain"/>
    <property type="match status" value="1"/>
</dbReference>
<dbReference type="SUPFAM" id="SSF53067">
    <property type="entry name" value="Actin-like ATPase domain"/>
    <property type="match status" value="1"/>
</dbReference>
<comment type="similarity">
    <text evidence="1">Belongs to the ROK (NagC/XylR) family.</text>
</comment>
<dbReference type="RefSeq" id="WP_141365438.1">
    <property type="nucleotide sequence ID" value="NZ_BAAAJL010000006.1"/>
</dbReference>
<gene>
    <name evidence="2" type="ORF">AUR04nite_24460</name>
</gene>
<accession>A0A4Y4DSN9</accession>
<keyword evidence="3" id="KW-1185">Reference proteome</keyword>
<reference evidence="2 3" key="1">
    <citation type="submission" date="2019-06" db="EMBL/GenBank/DDBJ databases">
        <title>Whole genome shotgun sequence of Glutamicibacter uratoxydans NBRC 15515.</title>
        <authorList>
            <person name="Hosoyama A."/>
            <person name="Uohara A."/>
            <person name="Ohji S."/>
            <person name="Ichikawa N."/>
        </authorList>
    </citation>
    <scope>NUCLEOTIDE SEQUENCE [LARGE SCALE GENOMIC DNA]</scope>
    <source>
        <strain evidence="2 3">NBRC 15515</strain>
    </source>
</reference>
<dbReference type="GO" id="GO:0016301">
    <property type="term" value="F:kinase activity"/>
    <property type="evidence" value="ECO:0007669"/>
    <property type="project" value="UniProtKB-KW"/>
</dbReference>
<evidence type="ECO:0000313" key="2">
    <source>
        <dbReference type="EMBL" id="GED06914.1"/>
    </source>
</evidence>
<dbReference type="Gene3D" id="3.30.420.40">
    <property type="match status" value="2"/>
</dbReference>
<dbReference type="InterPro" id="IPR043129">
    <property type="entry name" value="ATPase_NBD"/>
</dbReference>
<proteinExistence type="inferred from homology"/>
<dbReference type="Pfam" id="PF00480">
    <property type="entry name" value="ROK"/>
    <property type="match status" value="1"/>
</dbReference>
<dbReference type="OrthoDB" id="5174513at2"/>
<evidence type="ECO:0000313" key="3">
    <source>
        <dbReference type="Proteomes" id="UP000316612"/>
    </source>
</evidence>
<keyword evidence="2" id="KW-0418">Kinase</keyword>
<dbReference type="InterPro" id="IPR036388">
    <property type="entry name" value="WH-like_DNA-bd_sf"/>
</dbReference>
<dbReference type="PANTHER" id="PTHR18964:SF149">
    <property type="entry name" value="BIFUNCTIONAL UDP-N-ACETYLGLUCOSAMINE 2-EPIMERASE_N-ACETYLMANNOSAMINE KINASE"/>
    <property type="match status" value="1"/>
</dbReference>
<protein>
    <submittedName>
        <fullName evidence="2">Sugar kinase</fullName>
    </submittedName>
</protein>
<dbReference type="AlphaFoldDB" id="A0A4Y4DSN9"/>
<dbReference type="Gene3D" id="1.10.10.10">
    <property type="entry name" value="Winged helix-like DNA-binding domain superfamily/Winged helix DNA-binding domain"/>
    <property type="match status" value="1"/>
</dbReference>